<reference evidence="2 3" key="1">
    <citation type="submission" date="2016-06" db="EMBL/GenBank/DDBJ databases">
        <authorList>
            <person name="Kjaerup R.B."/>
            <person name="Dalgaard T.S."/>
            <person name="Juul-Madsen H.R."/>
        </authorList>
    </citation>
    <scope>NUCLEOTIDE SEQUENCE [LARGE SCALE GENOMIC DNA]</scope>
    <source>
        <strain evidence="2 3">Pb300</strain>
    </source>
</reference>
<dbReference type="AlphaFoldDB" id="A0A1D2JK29"/>
<protein>
    <submittedName>
        <fullName evidence="2">Uncharacterized protein</fullName>
    </submittedName>
</protein>
<feature type="region of interest" description="Disordered" evidence="1">
    <location>
        <begin position="650"/>
        <end position="672"/>
    </location>
</feature>
<dbReference type="Proteomes" id="UP000242814">
    <property type="component" value="Unassembled WGS sequence"/>
</dbReference>
<feature type="compositionally biased region" description="Pro residues" evidence="1">
    <location>
        <begin position="450"/>
        <end position="460"/>
    </location>
</feature>
<feature type="compositionally biased region" description="Polar residues" evidence="1">
    <location>
        <begin position="347"/>
        <end position="364"/>
    </location>
</feature>
<feature type="compositionally biased region" description="Low complexity" evidence="1">
    <location>
        <begin position="176"/>
        <end position="199"/>
    </location>
</feature>
<proteinExistence type="predicted"/>
<evidence type="ECO:0000313" key="2">
    <source>
        <dbReference type="EMBL" id="ODH39282.1"/>
    </source>
</evidence>
<feature type="region of interest" description="Disordered" evidence="1">
    <location>
        <begin position="436"/>
        <end position="486"/>
    </location>
</feature>
<feature type="compositionally biased region" description="Polar residues" evidence="1">
    <location>
        <begin position="269"/>
        <end position="286"/>
    </location>
</feature>
<feature type="compositionally biased region" description="Low complexity" evidence="1">
    <location>
        <begin position="373"/>
        <end position="385"/>
    </location>
</feature>
<feature type="compositionally biased region" description="Polar residues" evidence="1">
    <location>
        <begin position="102"/>
        <end position="115"/>
    </location>
</feature>
<organism evidence="2 3">
    <name type="scientific">Paracoccidioides brasiliensis</name>
    <dbReference type="NCBI Taxonomy" id="121759"/>
    <lineage>
        <taxon>Eukaryota</taxon>
        <taxon>Fungi</taxon>
        <taxon>Dikarya</taxon>
        <taxon>Ascomycota</taxon>
        <taxon>Pezizomycotina</taxon>
        <taxon>Eurotiomycetes</taxon>
        <taxon>Eurotiomycetidae</taxon>
        <taxon>Onygenales</taxon>
        <taxon>Ajellomycetaceae</taxon>
        <taxon>Paracoccidioides</taxon>
    </lineage>
</organism>
<evidence type="ECO:0000313" key="3">
    <source>
        <dbReference type="Proteomes" id="UP000242814"/>
    </source>
</evidence>
<gene>
    <name evidence="2" type="ORF">ACO22_01950</name>
</gene>
<dbReference type="VEuPathDB" id="FungiDB:PABG_02726"/>
<feature type="compositionally biased region" description="Pro residues" evidence="1">
    <location>
        <begin position="42"/>
        <end position="55"/>
    </location>
</feature>
<dbReference type="VEuPathDB" id="FungiDB:PADG_01173"/>
<feature type="compositionally biased region" description="Low complexity" evidence="1">
    <location>
        <begin position="140"/>
        <end position="149"/>
    </location>
</feature>
<sequence>MYGSKSPHIPPFYSPISVVPPQPEWQQPPAQQAHGPQWPSDHVPPLPPPPPPPLPAVSQPGASSYHLGTYGPMPGASPSLDQGAHTGFPPMGDTSAWGVRFNQRQSYQHPQSNPHGGQCAAPPLPPRPSSAIDHSQSQSPAHPAPWLTPTTPPPQPGQQFYSQNQIMSMTDAHPYFPQQQQQQQPWQVFQDPNFPSNSQNPPPPPPIPAAYQVEQQQNPQGWVSQPTYSDQPSTHHYDLPQQQLQNETATGPPVLAQYGITGDGMHCRPQSSLPANSPPTSFSVIPQSPPVAPTASALGIGGPSDWEHFSGPQEEIDDTEAFNFKTEMPPKSANTFELPSDRPPWTHSEQGKPTYNELTASPQSYAVIEPTRNPSLSPSISPNNSVRGEPNNKSVLSDRADSIASSTISADGSTIIDGVIQAWSNTVPSEIPSLNATQAKDSPLKSSSPIPKPPPIPSLPAPRAQTPEPEGTHSTTPKPEQLTPKAEIKVVDPNEDLDPWYKSSLGRYITMLRKEMAAESDEERFKIFTYFLNKETKLREILYGVEDTTSTITVKPMTSLSIRRQSLAMSGLNTTRLNVPPEERDDVLAYSPGGRPILASALSTHNQLERVSSGDGLHRSASHPTPPLQTCIRQSSLGSQENFSAVSSRNHMSGLPRSVSVPPGAGQAASQNQDVTPLVIQPTTPVYTPFRYKEGPQRGSGPLSFDRPAYQAYSALRQASVAVGRTLARAAAISSLGTDSGKSPSVGKAEHEETFIGLIREKSVAYRGQHRVTDSLTKASLSDTSLGGNKSTIFDSLQALVPRSFPNPAENPHVIELCKELESIQDDFAFIQESIDEWDEQARIKRPELDNQRRARQEESEHHIDSLFNDKEIGYSDINVLEDEFRQTEAQRQLTEERKEFETFVNGIFNPIDRQLKEDICKLQAQYDRAINLLNAKTPASDLLPVSPKITKYELSHIMRIAVELFQKLEVRYDKRAVASLERDRRRKKAERRYYVFLGETSLLKQLDKDFDMMEKTSVLNAAREKDNRANTLMDSFDDASMCGLGENQSLLDDIAGNVKRLDARYLNNLGNIPPETEQTMNSALDFVKYLSTDSQSILQSFGIADRALNNADYDVSVSEARVANAEPDIFHRLEEEKKKEDVKIHDDLHTRLDSVKMGHEAIMANIRGALSCMRRIGFGQHSSNSNGDVWAEPQPPPAAPTFEVPPPVPLKTPAFVNPLVVENEQQHRHRKALEDAKIRNAAKGFA</sequence>
<feature type="region of interest" description="Disordered" evidence="1">
    <location>
        <begin position="326"/>
        <end position="407"/>
    </location>
</feature>
<feature type="compositionally biased region" description="Pro residues" evidence="1">
    <location>
        <begin position="8"/>
        <end position="23"/>
    </location>
</feature>
<feature type="region of interest" description="Disordered" evidence="1">
    <location>
        <begin position="1"/>
        <end position="314"/>
    </location>
</feature>
<name>A0A1D2JK29_PARBR</name>
<evidence type="ECO:0000256" key="1">
    <source>
        <dbReference type="SAM" id="MobiDB-lite"/>
    </source>
</evidence>
<comment type="caution">
    <text evidence="2">The sequence shown here is derived from an EMBL/GenBank/DDBJ whole genome shotgun (WGS) entry which is preliminary data.</text>
</comment>
<dbReference type="EMBL" id="LZYO01000054">
    <property type="protein sequence ID" value="ODH39282.1"/>
    <property type="molecule type" value="Genomic_DNA"/>
</dbReference>
<feature type="compositionally biased region" description="Polar residues" evidence="1">
    <location>
        <begin position="239"/>
        <end position="249"/>
    </location>
</feature>
<dbReference type="PANTHER" id="PTHR36721:SF1">
    <property type="entry name" value="OS04G0446401 PROTEIN"/>
    <property type="match status" value="1"/>
</dbReference>
<dbReference type="PANTHER" id="PTHR36721">
    <property type="entry name" value="PROLINE-RICH FAMILY PROTEIN"/>
    <property type="match status" value="1"/>
</dbReference>
<feature type="compositionally biased region" description="Low complexity" evidence="1">
    <location>
        <begin position="24"/>
        <end position="39"/>
    </location>
</feature>
<feature type="compositionally biased region" description="Polar residues" evidence="1">
    <location>
        <begin position="213"/>
        <end position="232"/>
    </location>
</feature>
<accession>A0A1D2JK29</accession>